<dbReference type="InterPro" id="IPR007404">
    <property type="entry name" value="YdjM-like"/>
</dbReference>
<accession>A0ABD5RMS3</accession>
<reference evidence="3 4" key="1">
    <citation type="journal article" date="2019" name="Int. J. Syst. Evol. Microbiol.">
        <title>The Global Catalogue of Microorganisms (GCM) 10K type strain sequencing project: providing services to taxonomists for standard genome sequencing and annotation.</title>
        <authorList>
            <consortium name="The Broad Institute Genomics Platform"/>
            <consortium name="The Broad Institute Genome Sequencing Center for Infectious Disease"/>
            <person name="Wu L."/>
            <person name="Ma J."/>
        </authorList>
    </citation>
    <scope>NUCLEOTIDE SEQUENCE [LARGE SCALE GENOMIC DNA]</scope>
    <source>
        <strain evidence="3 4">CGMCC 1.12543</strain>
    </source>
</reference>
<keyword evidence="2" id="KW-0472">Membrane</keyword>
<feature type="transmembrane region" description="Helical" evidence="2">
    <location>
        <begin position="54"/>
        <end position="71"/>
    </location>
</feature>
<dbReference type="EMBL" id="JBHSQH010000001">
    <property type="protein sequence ID" value="MFC5971841.1"/>
    <property type="molecule type" value="Genomic_DNA"/>
</dbReference>
<protein>
    <submittedName>
        <fullName evidence="3">Metal-dependent hydrolase</fullName>
    </submittedName>
</protein>
<comment type="caution">
    <text evidence="3">The sequence shown here is derived from an EMBL/GenBank/DDBJ whole genome shotgun (WGS) entry which is preliminary data.</text>
</comment>
<keyword evidence="2" id="KW-0812">Transmembrane</keyword>
<feature type="region of interest" description="Disordered" evidence="1">
    <location>
        <begin position="155"/>
        <end position="187"/>
    </location>
</feature>
<feature type="transmembrane region" description="Helical" evidence="2">
    <location>
        <begin position="28"/>
        <end position="48"/>
    </location>
</feature>
<dbReference type="RefSeq" id="WP_247414723.1">
    <property type="nucleotide sequence ID" value="NZ_JALLGW010000001.1"/>
</dbReference>
<evidence type="ECO:0000256" key="1">
    <source>
        <dbReference type="SAM" id="MobiDB-lite"/>
    </source>
</evidence>
<evidence type="ECO:0000313" key="3">
    <source>
        <dbReference type="EMBL" id="MFC5971841.1"/>
    </source>
</evidence>
<evidence type="ECO:0000256" key="2">
    <source>
        <dbReference type="SAM" id="Phobius"/>
    </source>
</evidence>
<keyword evidence="4" id="KW-1185">Reference proteome</keyword>
<dbReference type="Pfam" id="PF04307">
    <property type="entry name" value="YdjM"/>
    <property type="match status" value="1"/>
</dbReference>
<keyword evidence="2" id="KW-1133">Transmembrane helix</keyword>
<dbReference type="GO" id="GO:0016787">
    <property type="term" value="F:hydrolase activity"/>
    <property type="evidence" value="ECO:0007669"/>
    <property type="project" value="UniProtKB-KW"/>
</dbReference>
<dbReference type="Proteomes" id="UP001596099">
    <property type="component" value="Unassembled WGS sequence"/>
</dbReference>
<dbReference type="AlphaFoldDB" id="A0ABD5RMS3"/>
<gene>
    <name evidence="3" type="ORF">ACFPYI_10905</name>
</gene>
<sequence length="227" mass="24691">MPSLVVHVALAGLVGAALLGREFDRRSILLILLVPVIPDLDAFAGFVVPGGHRALLHTLFVPLGAALVLYYDTRRRESSWLRGRYGSRGVHVAWVAVVVYAFAGTGLDMFTGGGANPFYPLHDQFYAISGRLQYSSTEGWEQTFVELHLDPAPADGSSGGRVVEAGQRGSTKDVHINTGIDPTRGREPENVERIFPVAQSGWQLLLELTATVVLLGKFAERRLTGER</sequence>
<feature type="transmembrane region" description="Helical" evidence="2">
    <location>
        <begin position="6"/>
        <end position="21"/>
    </location>
</feature>
<keyword evidence="3" id="KW-0378">Hydrolase</keyword>
<organism evidence="3 4">
    <name type="scientific">Halomarina salina</name>
    <dbReference type="NCBI Taxonomy" id="1872699"/>
    <lineage>
        <taxon>Archaea</taxon>
        <taxon>Methanobacteriati</taxon>
        <taxon>Methanobacteriota</taxon>
        <taxon>Stenosarchaea group</taxon>
        <taxon>Halobacteria</taxon>
        <taxon>Halobacteriales</taxon>
        <taxon>Natronomonadaceae</taxon>
        <taxon>Halomarina</taxon>
    </lineage>
</organism>
<feature type="transmembrane region" description="Helical" evidence="2">
    <location>
        <begin position="92"/>
        <end position="111"/>
    </location>
</feature>
<proteinExistence type="predicted"/>
<evidence type="ECO:0000313" key="4">
    <source>
        <dbReference type="Proteomes" id="UP001596099"/>
    </source>
</evidence>
<name>A0ABD5RMS3_9EURY</name>